<dbReference type="Gene3D" id="1.10.287.1490">
    <property type="match status" value="1"/>
</dbReference>
<sequence>QLLDKLYDSDRINLDLAEQLAKLRVDLAKSDNECQLLTARRQMLEQQINELEKLNESLLADRQRRDQELDRLRKELSGDQKSLTDYRGHLSDLEAPFYQQMTNELDKLKALNKVKDSEIHELREMIKILPSQSNRGNEEQLEERKDQIERLEEELSIITEGLRQKFQEDGEQN</sequence>
<comment type="caution">
    <text evidence="2">The sequence shown here is derived from an EMBL/GenBank/DDBJ whole genome shotgun (WGS) entry which is preliminary data.</text>
</comment>
<protein>
    <submittedName>
        <fullName evidence="2">Uncharacterized protein</fullName>
    </submittedName>
</protein>
<feature type="non-terminal residue" evidence="2">
    <location>
        <position position="173"/>
    </location>
</feature>
<reference evidence="2 3" key="1">
    <citation type="submission" date="2017-03" db="EMBL/GenBank/DDBJ databases">
        <title>Genome Survey of Euroglyphus maynei.</title>
        <authorList>
            <person name="Arlian L.G."/>
            <person name="Morgan M.S."/>
            <person name="Rider S.D."/>
        </authorList>
    </citation>
    <scope>NUCLEOTIDE SEQUENCE [LARGE SCALE GENOMIC DNA]</scope>
    <source>
        <strain evidence="2">Arlian Lab</strain>
        <tissue evidence="2">Whole body</tissue>
    </source>
</reference>
<evidence type="ECO:0000313" key="3">
    <source>
        <dbReference type="Proteomes" id="UP000194236"/>
    </source>
</evidence>
<dbReference type="AlphaFoldDB" id="A0A1Y3BE53"/>
<organism evidence="2 3">
    <name type="scientific">Euroglyphus maynei</name>
    <name type="common">Mayne's house dust mite</name>
    <dbReference type="NCBI Taxonomy" id="6958"/>
    <lineage>
        <taxon>Eukaryota</taxon>
        <taxon>Metazoa</taxon>
        <taxon>Ecdysozoa</taxon>
        <taxon>Arthropoda</taxon>
        <taxon>Chelicerata</taxon>
        <taxon>Arachnida</taxon>
        <taxon>Acari</taxon>
        <taxon>Acariformes</taxon>
        <taxon>Sarcoptiformes</taxon>
        <taxon>Astigmata</taxon>
        <taxon>Psoroptidia</taxon>
        <taxon>Analgoidea</taxon>
        <taxon>Pyroglyphidae</taxon>
        <taxon>Pyroglyphinae</taxon>
        <taxon>Euroglyphus</taxon>
    </lineage>
</organism>
<feature type="non-terminal residue" evidence="2">
    <location>
        <position position="1"/>
    </location>
</feature>
<proteinExistence type="predicted"/>
<evidence type="ECO:0000313" key="2">
    <source>
        <dbReference type="EMBL" id="OTF78487.1"/>
    </source>
</evidence>
<gene>
    <name evidence="2" type="ORF">BLA29_012681</name>
</gene>
<dbReference type="Proteomes" id="UP000194236">
    <property type="component" value="Unassembled WGS sequence"/>
</dbReference>
<accession>A0A1Y3BE53</accession>
<name>A0A1Y3BE53_EURMA</name>
<dbReference type="EMBL" id="MUJZ01027676">
    <property type="protein sequence ID" value="OTF78487.1"/>
    <property type="molecule type" value="Genomic_DNA"/>
</dbReference>
<feature type="coiled-coil region" evidence="1">
    <location>
        <begin position="13"/>
        <end position="168"/>
    </location>
</feature>
<evidence type="ECO:0000256" key="1">
    <source>
        <dbReference type="SAM" id="Coils"/>
    </source>
</evidence>
<keyword evidence="3" id="KW-1185">Reference proteome</keyword>
<keyword evidence="1" id="KW-0175">Coiled coil</keyword>